<dbReference type="SUPFAM" id="SSF57850">
    <property type="entry name" value="RING/U-box"/>
    <property type="match status" value="1"/>
</dbReference>
<dbReference type="InterPro" id="IPR001841">
    <property type="entry name" value="Znf_RING"/>
</dbReference>
<evidence type="ECO:0000313" key="13">
    <source>
        <dbReference type="Proteomes" id="UP000800094"/>
    </source>
</evidence>
<evidence type="ECO:0000256" key="6">
    <source>
        <dbReference type="ARBA" id="ARBA00023242"/>
    </source>
</evidence>
<accession>A0A6A6HX79</accession>
<protein>
    <recommendedName>
        <fullName evidence="2">RNA polymerase II transcription factor B subunit 3</fullName>
    </recommendedName>
    <alternativeName>
        <fullName evidence="8">RNA polymerase II transcription factor B 38 kDa subunit</fullName>
    </alternativeName>
    <alternativeName>
        <fullName evidence="7">RNA polymerase II transcription factor B p38 subunit</fullName>
    </alternativeName>
</protein>
<dbReference type="PROSITE" id="PS00518">
    <property type="entry name" value="ZF_RING_1"/>
    <property type="match status" value="1"/>
</dbReference>
<gene>
    <name evidence="12" type="ORF">BU26DRAFT_524394</name>
</gene>
<dbReference type="EMBL" id="ML987208">
    <property type="protein sequence ID" value="KAF2242203.1"/>
    <property type="molecule type" value="Genomic_DNA"/>
</dbReference>
<dbReference type="PANTHER" id="PTHR12683:SF13">
    <property type="entry name" value="CDK-ACTIVATING KINASE ASSEMBLY FACTOR MAT1"/>
    <property type="match status" value="1"/>
</dbReference>
<evidence type="ECO:0000256" key="4">
    <source>
        <dbReference type="ARBA" id="ARBA00022771"/>
    </source>
</evidence>
<keyword evidence="12" id="KW-0808">Transferase</keyword>
<dbReference type="Gene3D" id="3.30.40.10">
    <property type="entry name" value="Zinc/RING finger domain, C3HC4 (zinc finger)"/>
    <property type="match status" value="1"/>
</dbReference>
<dbReference type="NCBIfam" id="TIGR00570">
    <property type="entry name" value="cdk7"/>
    <property type="match status" value="1"/>
</dbReference>
<keyword evidence="12" id="KW-0418">Kinase</keyword>
<evidence type="ECO:0000256" key="3">
    <source>
        <dbReference type="ARBA" id="ARBA00022723"/>
    </source>
</evidence>
<dbReference type="PANTHER" id="PTHR12683">
    <property type="entry name" value="CDK-ACTIVATING KINASE ASSEMBLY FACTOR MAT1"/>
    <property type="match status" value="1"/>
</dbReference>
<dbReference type="GeneID" id="54583605"/>
<dbReference type="InterPro" id="IPR013083">
    <property type="entry name" value="Znf_RING/FYVE/PHD"/>
</dbReference>
<dbReference type="AlphaFoldDB" id="A0A6A6HX79"/>
<keyword evidence="6" id="KW-0539">Nucleus</keyword>
<dbReference type="GO" id="GO:0061575">
    <property type="term" value="F:cyclin-dependent protein serine/threonine kinase activator activity"/>
    <property type="evidence" value="ECO:0007669"/>
    <property type="project" value="InterPro"/>
</dbReference>
<evidence type="ECO:0000256" key="9">
    <source>
        <dbReference type="PROSITE-ProRule" id="PRU00175"/>
    </source>
</evidence>
<name>A0A6A6HX79_9PLEO</name>
<comment type="subcellular location">
    <subcellularLocation>
        <location evidence="1">Nucleus</location>
    </subcellularLocation>
</comment>
<keyword evidence="13" id="KW-1185">Reference proteome</keyword>
<evidence type="ECO:0000256" key="10">
    <source>
        <dbReference type="SAM" id="MobiDB-lite"/>
    </source>
</evidence>
<dbReference type="GO" id="GO:0016301">
    <property type="term" value="F:kinase activity"/>
    <property type="evidence" value="ECO:0007669"/>
    <property type="project" value="UniProtKB-KW"/>
</dbReference>
<dbReference type="CDD" id="cd16573">
    <property type="entry name" value="RING-HC_TFB3-like"/>
    <property type="match status" value="1"/>
</dbReference>
<feature type="compositionally biased region" description="Low complexity" evidence="10">
    <location>
        <begin position="22"/>
        <end position="39"/>
    </location>
</feature>
<evidence type="ECO:0000256" key="5">
    <source>
        <dbReference type="ARBA" id="ARBA00022833"/>
    </source>
</evidence>
<proteinExistence type="predicted"/>
<keyword evidence="4 9" id="KW-0863">Zinc-finger</keyword>
<dbReference type="PROSITE" id="PS50089">
    <property type="entry name" value="ZF_RING_2"/>
    <property type="match status" value="1"/>
</dbReference>
<feature type="region of interest" description="Disordered" evidence="10">
    <location>
        <begin position="1"/>
        <end position="51"/>
    </location>
</feature>
<evidence type="ECO:0000256" key="2">
    <source>
        <dbReference type="ARBA" id="ARBA00022257"/>
    </source>
</evidence>
<dbReference type="FunFam" id="3.30.40.10:FF:000037">
    <property type="entry name" value="Cdk-activating kinase assembly factor MAT1, centre"/>
    <property type="match status" value="1"/>
</dbReference>
<feature type="compositionally biased region" description="Basic and acidic residues" evidence="10">
    <location>
        <begin position="181"/>
        <end position="195"/>
    </location>
</feature>
<evidence type="ECO:0000256" key="8">
    <source>
        <dbReference type="ARBA" id="ARBA00033277"/>
    </source>
</evidence>
<dbReference type="GO" id="GO:0070985">
    <property type="term" value="C:transcription factor TFIIK complex"/>
    <property type="evidence" value="ECO:0007669"/>
    <property type="project" value="UniProtKB-ARBA"/>
</dbReference>
<dbReference type="InterPro" id="IPR017907">
    <property type="entry name" value="Znf_RING_CS"/>
</dbReference>
<dbReference type="GO" id="GO:0006289">
    <property type="term" value="P:nucleotide-excision repair"/>
    <property type="evidence" value="ECO:0007669"/>
    <property type="project" value="InterPro"/>
</dbReference>
<evidence type="ECO:0000256" key="7">
    <source>
        <dbReference type="ARBA" id="ARBA00029873"/>
    </source>
</evidence>
<dbReference type="InterPro" id="IPR004575">
    <property type="entry name" value="MAT1/Tfb3"/>
</dbReference>
<feature type="region of interest" description="Disordered" evidence="10">
    <location>
        <begin position="216"/>
        <end position="235"/>
    </location>
</feature>
<dbReference type="OrthoDB" id="5963at2759"/>
<sequence length="356" mass="39646">MSKSARAPGASSKRLAEDGGASPLSHSLHSLSLQHSSPSKPARSPAVADPSSDICPVCKSSRYLNPNMRFLVNPECYHKMCESCVDRIFSHGPAPCPIAGCKRTLRKAKFRRQTFEDLKVEREVDIRRRVARAMNKQESDFETLKDYNDYLETVEEITWNLILKIDVENTERRLRLWEETQKAERDPNAPRRLAEPDPSLPSDTSHVVLKKGATQRKALAASSGNTPDPFGTSDDADKDAGFVFHGLKKYVPPEPEKPFNPFGGWGIEPKYYVFQKDYDVDWLTRQKNDPGHLVGGYDMQDFYSRCLREAFGGLGIFIEDEIIARENQASGDAGVGTRSAATAAAGGKDVDMSDVF</sequence>
<reference evidence="12" key="1">
    <citation type="journal article" date="2020" name="Stud. Mycol.">
        <title>101 Dothideomycetes genomes: a test case for predicting lifestyles and emergence of pathogens.</title>
        <authorList>
            <person name="Haridas S."/>
            <person name="Albert R."/>
            <person name="Binder M."/>
            <person name="Bloem J."/>
            <person name="Labutti K."/>
            <person name="Salamov A."/>
            <person name="Andreopoulos B."/>
            <person name="Baker S."/>
            <person name="Barry K."/>
            <person name="Bills G."/>
            <person name="Bluhm B."/>
            <person name="Cannon C."/>
            <person name="Castanera R."/>
            <person name="Culley D."/>
            <person name="Daum C."/>
            <person name="Ezra D."/>
            <person name="Gonzalez J."/>
            <person name="Henrissat B."/>
            <person name="Kuo A."/>
            <person name="Liang C."/>
            <person name="Lipzen A."/>
            <person name="Lutzoni F."/>
            <person name="Magnuson J."/>
            <person name="Mondo S."/>
            <person name="Nolan M."/>
            <person name="Ohm R."/>
            <person name="Pangilinan J."/>
            <person name="Park H.-J."/>
            <person name="Ramirez L."/>
            <person name="Alfaro M."/>
            <person name="Sun H."/>
            <person name="Tritt A."/>
            <person name="Yoshinaga Y."/>
            <person name="Zwiers L.-H."/>
            <person name="Turgeon B."/>
            <person name="Goodwin S."/>
            <person name="Spatafora J."/>
            <person name="Crous P."/>
            <person name="Grigoriev I."/>
        </authorList>
    </citation>
    <scope>NUCLEOTIDE SEQUENCE</scope>
    <source>
        <strain evidence="12">CBS 122368</strain>
    </source>
</reference>
<organism evidence="12 13">
    <name type="scientific">Trematosphaeria pertusa</name>
    <dbReference type="NCBI Taxonomy" id="390896"/>
    <lineage>
        <taxon>Eukaryota</taxon>
        <taxon>Fungi</taxon>
        <taxon>Dikarya</taxon>
        <taxon>Ascomycota</taxon>
        <taxon>Pezizomycotina</taxon>
        <taxon>Dothideomycetes</taxon>
        <taxon>Pleosporomycetidae</taxon>
        <taxon>Pleosporales</taxon>
        <taxon>Massarineae</taxon>
        <taxon>Trematosphaeriaceae</taxon>
        <taxon>Trematosphaeria</taxon>
    </lineage>
</organism>
<feature type="compositionally biased region" description="Low complexity" evidence="10">
    <location>
        <begin position="335"/>
        <end position="347"/>
    </location>
</feature>
<feature type="region of interest" description="Disordered" evidence="10">
    <location>
        <begin position="181"/>
        <end position="206"/>
    </location>
</feature>
<dbReference type="Proteomes" id="UP000800094">
    <property type="component" value="Unassembled WGS sequence"/>
</dbReference>
<dbReference type="GO" id="GO:0008270">
    <property type="term" value="F:zinc ion binding"/>
    <property type="evidence" value="ECO:0007669"/>
    <property type="project" value="UniProtKB-KW"/>
</dbReference>
<evidence type="ECO:0000256" key="1">
    <source>
        <dbReference type="ARBA" id="ARBA00004123"/>
    </source>
</evidence>
<dbReference type="GO" id="GO:0006357">
    <property type="term" value="P:regulation of transcription by RNA polymerase II"/>
    <property type="evidence" value="ECO:0007669"/>
    <property type="project" value="TreeGrafter"/>
</dbReference>
<evidence type="ECO:0000259" key="11">
    <source>
        <dbReference type="PROSITE" id="PS50089"/>
    </source>
</evidence>
<dbReference type="Pfam" id="PF17121">
    <property type="entry name" value="zf-C3HC4_5"/>
    <property type="match status" value="1"/>
</dbReference>
<feature type="region of interest" description="Disordered" evidence="10">
    <location>
        <begin position="330"/>
        <end position="356"/>
    </location>
</feature>
<dbReference type="Pfam" id="PF06391">
    <property type="entry name" value="MAT1"/>
    <property type="match status" value="1"/>
</dbReference>
<keyword evidence="3" id="KW-0479">Metal-binding</keyword>
<evidence type="ECO:0000313" key="12">
    <source>
        <dbReference type="EMBL" id="KAF2242203.1"/>
    </source>
</evidence>
<dbReference type="RefSeq" id="XP_033677207.1">
    <property type="nucleotide sequence ID" value="XM_033830275.1"/>
</dbReference>
<keyword evidence="5" id="KW-0862">Zinc</keyword>
<dbReference type="InterPro" id="IPR015877">
    <property type="entry name" value="MAT1_centre"/>
</dbReference>
<feature type="domain" description="RING-type" evidence="11">
    <location>
        <begin position="55"/>
        <end position="98"/>
    </location>
</feature>